<dbReference type="STRING" id="797419.SAMN05216556_12326"/>
<dbReference type="Pfam" id="PF09837">
    <property type="entry name" value="DUF2064"/>
    <property type="match status" value="1"/>
</dbReference>
<evidence type="ECO:0008006" key="3">
    <source>
        <dbReference type="Google" id="ProtNLM"/>
    </source>
</evidence>
<reference evidence="2" key="1">
    <citation type="submission" date="2016-11" db="EMBL/GenBank/DDBJ databases">
        <authorList>
            <person name="Varghese N."/>
            <person name="Submissions S."/>
        </authorList>
    </citation>
    <scope>NUCLEOTIDE SEQUENCE [LARGE SCALE GENOMIC DNA]</scope>
    <source>
        <strain evidence="2">DSM 26349</strain>
    </source>
</reference>
<dbReference type="PANTHER" id="PTHR36529:SF1">
    <property type="entry name" value="GLYCOSYLTRANSFERASE"/>
    <property type="match status" value="1"/>
</dbReference>
<dbReference type="AlphaFoldDB" id="A0A1M6M9R5"/>
<dbReference type="SUPFAM" id="SSF53448">
    <property type="entry name" value="Nucleotide-diphospho-sugar transferases"/>
    <property type="match status" value="1"/>
</dbReference>
<dbReference type="Gene3D" id="3.90.550.10">
    <property type="entry name" value="Spore Coat Polysaccharide Biosynthesis Protein SpsA, Chain A"/>
    <property type="match status" value="1"/>
</dbReference>
<accession>A0A1M6M9R5</accession>
<dbReference type="PANTHER" id="PTHR36529">
    <property type="entry name" value="SLL1095 PROTEIN"/>
    <property type="match status" value="1"/>
</dbReference>
<sequence length="246" mass="28178">MFRAFSAKLLAGVTSRNKMALLTSKDTNSDKEMAFDFHFPTSKKALIIFTRNPELGKVKTRLAKTVGDESALNIYKFLLKHTVKITKNLHVDKYVFYSDEIHKNDIWDADIFRKRVQSGEDLGEKMHNAFIEIFNMGYEMAIVIGSDMFELNSEDLNGAFTVLQTNNFVIGPAQDGGYYLLGMKSPIEKVFQKKDWGTATVLEQTLKDLEGEKFVLLEERNDIDYYEDIEGNKAFEQFLPAIIKKN</sequence>
<protein>
    <recommendedName>
        <fullName evidence="3">Glycosyltransferase</fullName>
    </recommendedName>
</protein>
<evidence type="ECO:0000313" key="1">
    <source>
        <dbReference type="EMBL" id="SHJ80208.1"/>
    </source>
</evidence>
<proteinExistence type="predicted"/>
<keyword evidence="2" id="KW-1185">Reference proteome</keyword>
<dbReference type="EMBL" id="FQYV01000026">
    <property type="protein sequence ID" value="SHJ80208.1"/>
    <property type="molecule type" value="Genomic_DNA"/>
</dbReference>
<name>A0A1M6M9R5_9FLAO</name>
<dbReference type="Proteomes" id="UP000184172">
    <property type="component" value="Unassembled WGS sequence"/>
</dbReference>
<gene>
    <name evidence="1" type="ORF">SAMN04487908_12626</name>
</gene>
<dbReference type="InterPro" id="IPR018641">
    <property type="entry name" value="Trfase_1_rSAM/seldom-assoc"/>
</dbReference>
<dbReference type="NCBIfam" id="TIGR04282">
    <property type="entry name" value="glyco_like_cofC"/>
    <property type="match status" value="1"/>
</dbReference>
<dbReference type="InterPro" id="IPR029044">
    <property type="entry name" value="Nucleotide-diphossugar_trans"/>
</dbReference>
<evidence type="ECO:0000313" key="2">
    <source>
        <dbReference type="Proteomes" id="UP000184172"/>
    </source>
</evidence>
<organism evidence="1 2">
    <name type="scientific">Aequorivita viscosa</name>
    <dbReference type="NCBI Taxonomy" id="797419"/>
    <lineage>
        <taxon>Bacteria</taxon>
        <taxon>Pseudomonadati</taxon>
        <taxon>Bacteroidota</taxon>
        <taxon>Flavobacteriia</taxon>
        <taxon>Flavobacteriales</taxon>
        <taxon>Flavobacteriaceae</taxon>
        <taxon>Aequorivita</taxon>
    </lineage>
</organism>